<evidence type="ECO:0000313" key="2">
    <source>
        <dbReference type="Proteomes" id="UP000075903"/>
    </source>
</evidence>
<accession>A0A182UWR6</accession>
<organism evidence="1 2">
    <name type="scientific">Anopheles merus</name>
    <name type="common">Mosquito</name>
    <dbReference type="NCBI Taxonomy" id="30066"/>
    <lineage>
        <taxon>Eukaryota</taxon>
        <taxon>Metazoa</taxon>
        <taxon>Ecdysozoa</taxon>
        <taxon>Arthropoda</taxon>
        <taxon>Hexapoda</taxon>
        <taxon>Insecta</taxon>
        <taxon>Pterygota</taxon>
        <taxon>Neoptera</taxon>
        <taxon>Endopterygota</taxon>
        <taxon>Diptera</taxon>
        <taxon>Nematocera</taxon>
        <taxon>Culicoidea</taxon>
        <taxon>Culicidae</taxon>
        <taxon>Anophelinae</taxon>
        <taxon>Anopheles</taxon>
    </lineage>
</organism>
<dbReference type="Proteomes" id="UP000075903">
    <property type="component" value="Unassembled WGS sequence"/>
</dbReference>
<name>A0A182UWR6_ANOME</name>
<dbReference type="EnsemblMetazoa" id="AMEM004975-RA">
    <property type="protein sequence ID" value="AMEM004975-PA"/>
    <property type="gene ID" value="AMEM004975"/>
</dbReference>
<proteinExistence type="predicted"/>
<evidence type="ECO:0000313" key="1">
    <source>
        <dbReference type="EnsemblMetazoa" id="AMEM004975-PA"/>
    </source>
</evidence>
<dbReference type="VEuPathDB" id="VectorBase:AMEM004975"/>
<reference evidence="1" key="1">
    <citation type="submission" date="2020-05" db="UniProtKB">
        <authorList>
            <consortium name="EnsemblMetazoa"/>
        </authorList>
    </citation>
    <scope>IDENTIFICATION</scope>
    <source>
        <strain evidence="1">MAF</strain>
    </source>
</reference>
<dbReference type="AlphaFoldDB" id="A0A182UWR6"/>
<sequence>MRPHPSAWSPGSGLAVAVLPFVWIKLIKPASSLLLPLLSIISLPPPPPAVPFEGEFLPEPGEILPASASSEFSIVAVTGNGAIPGPTVASRASGGDTTMLPVRYGWESAAEESLSCRRHLRTHGEVGEKPKTRNQSRNCVI</sequence>
<protein>
    <submittedName>
        <fullName evidence="1">Uncharacterized protein</fullName>
    </submittedName>
</protein>
<keyword evidence="2" id="KW-1185">Reference proteome</keyword>